<name>A0A9W9K4B5_9EURO</name>
<dbReference type="RefSeq" id="XP_056510505.1">
    <property type="nucleotide sequence ID" value="XM_056657705.1"/>
</dbReference>
<organism evidence="1 2">
    <name type="scientific">Penicillium alfredii</name>
    <dbReference type="NCBI Taxonomy" id="1506179"/>
    <lineage>
        <taxon>Eukaryota</taxon>
        <taxon>Fungi</taxon>
        <taxon>Dikarya</taxon>
        <taxon>Ascomycota</taxon>
        <taxon>Pezizomycotina</taxon>
        <taxon>Eurotiomycetes</taxon>
        <taxon>Eurotiomycetidae</taxon>
        <taxon>Eurotiales</taxon>
        <taxon>Aspergillaceae</taxon>
        <taxon>Penicillium</taxon>
    </lineage>
</organism>
<reference evidence="1" key="2">
    <citation type="journal article" date="2023" name="IMA Fungus">
        <title>Comparative genomic study of the Penicillium genus elucidates a diverse pangenome and 15 lateral gene transfer events.</title>
        <authorList>
            <person name="Petersen C."/>
            <person name="Sorensen T."/>
            <person name="Nielsen M.R."/>
            <person name="Sondergaard T.E."/>
            <person name="Sorensen J.L."/>
            <person name="Fitzpatrick D.A."/>
            <person name="Frisvad J.C."/>
            <person name="Nielsen K.L."/>
        </authorList>
    </citation>
    <scope>NUCLEOTIDE SEQUENCE</scope>
    <source>
        <strain evidence="1">IBT 34128</strain>
    </source>
</reference>
<dbReference type="OrthoDB" id="10268365at2759"/>
<dbReference type="Proteomes" id="UP001141434">
    <property type="component" value="Unassembled WGS sequence"/>
</dbReference>
<dbReference type="AlphaFoldDB" id="A0A9W9K4B5"/>
<protein>
    <submittedName>
        <fullName evidence="1">Uncharacterized protein</fullName>
    </submittedName>
</protein>
<dbReference type="EMBL" id="JAPMSZ010000009">
    <property type="protein sequence ID" value="KAJ5092310.1"/>
    <property type="molecule type" value="Genomic_DNA"/>
</dbReference>
<evidence type="ECO:0000313" key="1">
    <source>
        <dbReference type="EMBL" id="KAJ5092310.1"/>
    </source>
</evidence>
<gene>
    <name evidence="1" type="ORF">NUU61_007180</name>
</gene>
<comment type="caution">
    <text evidence="1">The sequence shown here is derived from an EMBL/GenBank/DDBJ whole genome shotgun (WGS) entry which is preliminary data.</text>
</comment>
<dbReference type="GeneID" id="81396874"/>
<keyword evidence="2" id="KW-1185">Reference proteome</keyword>
<sequence>MYLHNDAGRFVCRSGHWVVMKPDHEITNKSDAVLAWERQTDGYSHYVYFVSGGSWLCTSKSGELNVKNEGHYAVMYHNVLTPT</sequence>
<evidence type="ECO:0000313" key="2">
    <source>
        <dbReference type="Proteomes" id="UP001141434"/>
    </source>
</evidence>
<accession>A0A9W9K4B5</accession>
<reference evidence="1" key="1">
    <citation type="submission" date="2022-11" db="EMBL/GenBank/DDBJ databases">
        <authorList>
            <person name="Petersen C."/>
        </authorList>
    </citation>
    <scope>NUCLEOTIDE SEQUENCE</scope>
    <source>
        <strain evidence="1">IBT 34128</strain>
    </source>
</reference>
<proteinExistence type="predicted"/>